<evidence type="ECO:0000256" key="5">
    <source>
        <dbReference type="ARBA" id="ARBA00022833"/>
    </source>
</evidence>
<dbReference type="SUPFAM" id="SSF57667">
    <property type="entry name" value="beta-beta-alpha zinc fingers"/>
    <property type="match status" value="3"/>
</dbReference>
<keyword evidence="7" id="KW-0539">Nucleus</keyword>
<feature type="compositionally biased region" description="Acidic residues" evidence="10">
    <location>
        <begin position="613"/>
        <end position="623"/>
    </location>
</feature>
<feature type="domain" description="C2H2-type" evidence="11">
    <location>
        <begin position="485"/>
        <end position="513"/>
    </location>
</feature>
<dbReference type="GO" id="GO:0003677">
    <property type="term" value="F:DNA binding"/>
    <property type="evidence" value="ECO:0007669"/>
    <property type="project" value="UniProtKB-UniRule"/>
</dbReference>
<feature type="domain" description="C2H2-type" evidence="11">
    <location>
        <begin position="457"/>
        <end position="484"/>
    </location>
</feature>
<dbReference type="AlphaFoldDB" id="A0A8C9X652"/>
<dbReference type="GO" id="GO:0000981">
    <property type="term" value="F:DNA-binding transcription factor activity, RNA polymerase II-specific"/>
    <property type="evidence" value="ECO:0007669"/>
    <property type="project" value="TreeGrafter"/>
</dbReference>
<dbReference type="Gene3D" id="3.30.160.60">
    <property type="entry name" value="Classic Zinc Finger"/>
    <property type="match status" value="5"/>
</dbReference>
<keyword evidence="6 9" id="KW-0238">DNA-binding</keyword>
<evidence type="ECO:0000259" key="11">
    <source>
        <dbReference type="PROSITE" id="PS50157"/>
    </source>
</evidence>
<feature type="domain" description="THAP-type" evidence="12">
    <location>
        <begin position="1"/>
        <end position="82"/>
    </location>
</feature>
<evidence type="ECO:0000256" key="9">
    <source>
        <dbReference type="PROSITE-ProRule" id="PRU00309"/>
    </source>
</evidence>
<feature type="domain" description="C2H2-type" evidence="11">
    <location>
        <begin position="372"/>
        <end position="399"/>
    </location>
</feature>
<dbReference type="InterPro" id="IPR036236">
    <property type="entry name" value="Znf_C2H2_sf"/>
</dbReference>
<dbReference type="InterPro" id="IPR006612">
    <property type="entry name" value="THAP_Znf"/>
</dbReference>
<dbReference type="Pfam" id="PF05485">
    <property type="entry name" value="THAP"/>
    <property type="match status" value="1"/>
</dbReference>
<feature type="domain" description="C2H2-type" evidence="11">
    <location>
        <begin position="429"/>
        <end position="456"/>
    </location>
</feature>
<protein>
    <submittedName>
        <fullName evidence="13">Uncharacterized protein</fullName>
    </submittedName>
</protein>
<keyword evidence="3" id="KW-0677">Repeat</keyword>
<feature type="compositionally biased region" description="Basic and acidic residues" evidence="10">
    <location>
        <begin position="534"/>
        <end position="563"/>
    </location>
</feature>
<feature type="region of interest" description="Disordered" evidence="10">
    <location>
        <begin position="250"/>
        <end position="314"/>
    </location>
</feature>
<keyword evidence="5" id="KW-0862">Zinc</keyword>
<dbReference type="PANTHER" id="PTHR24394:SF29">
    <property type="entry name" value="MYONEURIN"/>
    <property type="match status" value="1"/>
</dbReference>
<organism evidence="13 14">
    <name type="scientific">Sander lucioperca</name>
    <name type="common">Pike-perch</name>
    <name type="synonym">Perca lucioperca</name>
    <dbReference type="NCBI Taxonomy" id="283035"/>
    <lineage>
        <taxon>Eukaryota</taxon>
        <taxon>Metazoa</taxon>
        <taxon>Chordata</taxon>
        <taxon>Craniata</taxon>
        <taxon>Vertebrata</taxon>
        <taxon>Euteleostomi</taxon>
        <taxon>Actinopterygii</taxon>
        <taxon>Neopterygii</taxon>
        <taxon>Teleostei</taxon>
        <taxon>Neoteleostei</taxon>
        <taxon>Acanthomorphata</taxon>
        <taxon>Eupercaria</taxon>
        <taxon>Perciformes</taxon>
        <taxon>Percoidei</taxon>
        <taxon>Percidae</taxon>
        <taxon>Luciopercinae</taxon>
        <taxon>Sander</taxon>
    </lineage>
</organism>
<feature type="compositionally biased region" description="Basic and acidic residues" evidence="10">
    <location>
        <begin position="630"/>
        <end position="643"/>
    </location>
</feature>
<feature type="domain" description="C2H2-type" evidence="11">
    <location>
        <begin position="344"/>
        <end position="371"/>
    </location>
</feature>
<dbReference type="FunFam" id="3.30.160.60:FF:002711">
    <property type="entry name" value="Zinc finger protein 16"/>
    <property type="match status" value="1"/>
</dbReference>
<dbReference type="PRINTS" id="PR00929">
    <property type="entry name" value="ATHOOK"/>
</dbReference>
<evidence type="ECO:0000256" key="6">
    <source>
        <dbReference type="ARBA" id="ARBA00023125"/>
    </source>
</evidence>
<evidence type="ECO:0000256" key="3">
    <source>
        <dbReference type="ARBA" id="ARBA00022737"/>
    </source>
</evidence>
<dbReference type="FunFam" id="3.30.160.60:FF:000446">
    <property type="entry name" value="Zinc finger protein"/>
    <property type="match status" value="1"/>
</dbReference>
<evidence type="ECO:0000256" key="8">
    <source>
        <dbReference type="PROSITE-ProRule" id="PRU00042"/>
    </source>
</evidence>
<evidence type="ECO:0000256" key="10">
    <source>
        <dbReference type="SAM" id="MobiDB-lite"/>
    </source>
</evidence>
<keyword evidence="14" id="KW-1185">Reference proteome</keyword>
<dbReference type="Ensembl" id="ENSSLUT00000004351.1">
    <property type="protein sequence ID" value="ENSSLUP00000004222.1"/>
    <property type="gene ID" value="ENSSLUG00000001885.1"/>
</dbReference>
<name>A0A8C9X652_SANLU</name>
<evidence type="ECO:0000313" key="14">
    <source>
        <dbReference type="Proteomes" id="UP000694568"/>
    </source>
</evidence>
<evidence type="ECO:0000256" key="1">
    <source>
        <dbReference type="ARBA" id="ARBA00004123"/>
    </source>
</evidence>
<comment type="subcellular location">
    <subcellularLocation>
        <location evidence="1">Nucleus</location>
    </subcellularLocation>
</comment>
<evidence type="ECO:0000259" key="12">
    <source>
        <dbReference type="PROSITE" id="PS50950"/>
    </source>
</evidence>
<dbReference type="SMART" id="SM00692">
    <property type="entry name" value="DM3"/>
    <property type="match status" value="1"/>
</dbReference>
<dbReference type="FunFam" id="3.30.160.60:FF:000912">
    <property type="entry name" value="Zinc finger protein 660"/>
    <property type="match status" value="1"/>
</dbReference>
<dbReference type="GeneTree" id="ENSGT00940000164868"/>
<dbReference type="GO" id="GO:0008270">
    <property type="term" value="F:zinc ion binding"/>
    <property type="evidence" value="ECO:0007669"/>
    <property type="project" value="UniProtKB-KW"/>
</dbReference>
<dbReference type="Pfam" id="PF00096">
    <property type="entry name" value="zf-C2H2"/>
    <property type="match status" value="5"/>
</dbReference>
<feature type="compositionally biased region" description="Basic and acidic residues" evidence="10">
    <location>
        <begin position="513"/>
        <end position="527"/>
    </location>
</feature>
<reference evidence="13" key="2">
    <citation type="submission" date="2025-09" db="UniProtKB">
        <authorList>
            <consortium name="Ensembl"/>
        </authorList>
    </citation>
    <scope>IDENTIFICATION</scope>
</reference>
<dbReference type="PROSITE" id="PS00028">
    <property type="entry name" value="ZINC_FINGER_C2H2_1"/>
    <property type="match status" value="6"/>
</dbReference>
<proteinExistence type="predicted"/>
<evidence type="ECO:0000256" key="7">
    <source>
        <dbReference type="ARBA" id="ARBA00023242"/>
    </source>
</evidence>
<sequence>MCSVVGCDSGRRSALRFKLPEDPERRLEWVQFLFEVNGQRLKESSWTDITICNEHFTDDCFEHLAPGTGTVHLKPGAVPSLCIKSEPDEPLESPQYVEPVQTTEAACHDDIKPCNTPTSYLEKAKHTITGFHASPVSNSPDASNAVTSGDLNKEKAALLTEGKCVVNERCLLQLFRRKCPSCGCKLQMEKVTHGVLIILNQQCLQCDYRNQWKSQVNASVPTAEDQHLTEGVPTDDNLSSTVFSEIVTLSDEEGDLSDEGEEGDDGGVSSDGEWNPTEDILLAEELTKNSEEESEDEDENESGQESEQEEDSPGGLQIHELCTECGRFFTILKPHTCEHKIKPYSCNVCGKRCVTKTSLKVHSRIHDETYDHPCKFCHVPFKTRVDKLKHEQIHEDQKDPYKCPDCPETFTTNTKRRIHLANHRNPKEYKCGVCDLAFKDLHHLRRHSVVHTGLKPYTCSVCQRGFNQGSHLKSHMRVHTGERPFKCQHCDKSFNHNVSLKSHVQRYHSSSSECERKKGEIDERASDTGDAEDSGIKKDTDSEFDNVKEKTDAEEEVQKERTGKKSGRRSTGRPVGRPKRNAESSLVQSGGKAGRRLNTAKSKAPKLKKTGSSDEESETEQSDSDISFDSAEKKEEEEKETVRKSTGRPRGRPKNNSDDDFNPEEETKRYSSQSSGKSSGKRRGRPKKNQAV</sequence>
<keyword evidence="2" id="KW-0479">Metal-binding</keyword>
<accession>A0A8C9X652</accession>
<feature type="compositionally biased region" description="Acidic residues" evidence="10">
    <location>
        <begin position="250"/>
        <end position="265"/>
    </location>
</feature>
<feature type="compositionally biased region" description="Basic residues" evidence="10">
    <location>
        <begin position="679"/>
        <end position="692"/>
    </location>
</feature>
<dbReference type="PANTHER" id="PTHR24394">
    <property type="entry name" value="ZINC FINGER PROTEIN"/>
    <property type="match status" value="1"/>
</dbReference>
<keyword evidence="4 8" id="KW-0863">Zinc-finger</keyword>
<dbReference type="SMART" id="SM00980">
    <property type="entry name" value="THAP"/>
    <property type="match status" value="1"/>
</dbReference>
<evidence type="ECO:0000313" key="13">
    <source>
        <dbReference type="Ensembl" id="ENSSLUP00000004222.1"/>
    </source>
</evidence>
<dbReference type="FunFam" id="3.30.160.60:FF:000145">
    <property type="entry name" value="Zinc finger protein 574"/>
    <property type="match status" value="1"/>
</dbReference>
<dbReference type="InterPro" id="IPR017956">
    <property type="entry name" value="AT_hook_DNA-bd_motif"/>
</dbReference>
<dbReference type="PROSITE" id="PS50157">
    <property type="entry name" value="ZINC_FINGER_C2H2_2"/>
    <property type="match status" value="6"/>
</dbReference>
<feature type="domain" description="C2H2-type" evidence="11">
    <location>
        <begin position="401"/>
        <end position="428"/>
    </location>
</feature>
<dbReference type="SUPFAM" id="SSF57716">
    <property type="entry name" value="Glucocorticoid receptor-like (DNA-binding domain)"/>
    <property type="match status" value="1"/>
</dbReference>
<evidence type="ECO:0000256" key="4">
    <source>
        <dbReference type="ARBA" id="ARBA00022771"/>
    </source>
</evidence>
<dbReference type="SMART" id="SM00355">
    <property type="entry name" value="ZnF_C2H2"/>
    <property type="match status" value="6"/>
</dbReference>
<feature type="compositionally biased region" description="Acidic residues" evidence="10">
    <location>
        <begin position="292"/>
        <end position="312"/>
    </location>
</feature>
<evidence type="ECO:0000256" key="2">
    <source>
        <dbReference type="ARBA" id="ARBA00022723"/>
    </source>
</evidence>
<dbReference type="GO" id="GO:0005634">
    <property type="term" value="C:nucleus"/>
    <property type="evidence" value="ECO:0007669"/>
    <property type="project" value="UniProtKB-SubCell"/>
</dbReference>
<dbReference type="SMART" id="SM00384">
    <property type="entry name" value="AT_hook"/>
    <property type="match status" value="3"/>
</dbReference>
<reference evidence="13" key="1">
    <citation type="submission" date="2025-08" db="UniProtKB">
        <authorList>
            <consortium name="Ensembl"/>
        </authorList>
    </citation>
    <scope>IDENTIFICATION</scope>
</reference>
<dbReference type="PROSITE" id="PS50950">
    <property type="entry name" value="ZF_THAP"/>
    <property type="match status" value="1"/>
</dbReference>
<dbReference type="Proteomes" id="UP000694568">
    <property type="component" value="Unplaced"/>
</dbReference>
<feature type="compositionally biased region" description="Basic residues" evidence="10">
    <location>
        <begin position="564"/>
        <end position="579"/>
    </location>
</feature>
<dbReference type="InterPro" id="IPR013087">
    <property type="entry name" value="Znf_C2H2_type"/>
</dbReference>
<feature type="region of interest" description="Disordered" evidence="10">
    <location>
        <begin position="504"/>
        <end position="692"/>
    </location>
</feature>